<organism evidence="1">
    <name type="scientific">Podoviridae sp. cttxo15</name>
    <dbReference type="NCBI Taxonomy" id="2826584"/>
    <lineage>
        <taxon>Viruses</taxon>
        <taxon>Duplodnaviria</taxon>
        <taxon>Heunggongvirae</taxon>
        <taxon>Uroviricota</taxon>
        <taxon>Caudoviricetes</taxon>
    </lineage>
</organism>
<accession>A0A8S5N1P9</accession>
<evidence type="ECO:0000313" key="1">
    <source>
        <dbReference type="EMBL" id="DAD88537.1"/>
    </source>
</evidence>
<proteinExistence type="predicted"/>
<sequence length="47" mass="5800">MEITSILWNCFFEHRFHIESGFFESLLTSLLDSWNKLRIDHKFHFIL</sequence>
<protein>
    <submittedName>
        <fullName evidence="1">Uncharacterized protein</fullName>
    </submittedName>
</protein>
<name>A0A8S5N1P9_9CAUD</name>
<dbReference type="EMBL" id="BK015041">
    <property type="protein sequence ID" value="DAD88537.1"/>
    <property type="molecule type" value="Genomic_DNA"/>
</dbReference>
<reference evidence="1" key="1">
    <citation type="journal article" date="2021" name="Proc. Natl. Acad. Sci. U.S.A.">
        <title>A Catalog of Tens of Thousands of Viruses from Human Metagenomes Reveals Hidden Associations with Chronic Diseases.</title>
        <authorList>
            <person name="Tisza M.J."/>
            <person name="Buck C.B."/>
        </authorList>
    </citation>
    <scope>NUCLEOTIDE SEQUENCE</scope>
    <source>
        <strain evidence="1">Cttxo15</strain>
    </source>
</reference>